<feature type="transmembrane region" description="Helical" evidence="7">
    <location>
        <begin position="21"/>
        <end position="39"/>
    </location>
</feature>
<comment type="subcellular location">
    <subcellularLocation>
        <location evidence="1 7">Cell membrane</location>
        <topology evidence="1 7">Multi-pass membrane protein</topology>
    </subcellularLocation>
</comment>
<keyword evidence="4 7" id="KW-0812">Transmembrane</keyword>
<dbReference type="GO" id="GO:0005886">
    <property type="term" value="C:plasma membrane"/>
    <property type="evidence" value="ECO:0007669"/>
    <property type="project" value="UniProtKB-SubCell"/>
</dbReference>
<protein>
    <submittedName>
        <fullName evidence="8">Carbohydrate ABC transporter permease</fullName>
    </submittedName>
</protein>
<feature type="transmembrane region" description="Helical" evidence="7">
    <location>
        <begin position="114"/>
        <end position="134"/>
    </location>
</feature>
<comment type="caution">
    <text evidence="8">The sequence shown here is derived from an EMBL/GenBank/DDBJ whole genome shotgun (WGS) entry which is preliminary data.</text>
</comment>
<dbReference type="PANTHER" id="PTHR43744:SF8">
    <property type="entry name" value="SN-GLYCEROL-3-PHOSPHATE TRANSPORT SYSTEM PERMEASE PROTEIN UGPE"/>
    <property type="match status" value="1"/>
</dbReference>
<dbReference type="CDD" id="cd06261">
    <property type="entry name" value="TM_PBP2"/>
    <property type="match status" value="1"/>
</dbReference>
<dbReference type="SUPFAM" id="SSF161098">
    <property type="entry name" value="MetI-like"/>
    <property type="match status" value="1"/>
</dbReference>
<evidence type="ECO:0000256" key="6">
    <source>
        <dbReference type="ARBA" id="ARBA00023136"/>
    </source>
</evidence>
<dbReference type="Pfam" id="PF00528">
    <property type="entry name" value="BPD_transp_1"/>
    <property type="match status" value="1"/>
</dbReference>
<dbReference type="InterPro" id="IPR000515">
    <property type="entry name" value="MetI-like"/>
</dbReference>
<name>A0A412ZEM1_9FIRM</name>
<dbReference type="RefSeq" id="WP_002568165.1">
    <property type="nucleotide sequence ID" value="NZ_BAABXO010000003.1"/>
</dbReference>
<dbReference type="InterPro" id="IPR035906">
    <property type="entry name" value="MetI-like_sf"/>
</dbReference>
<feature type="transmembrane region" description="Helical" evidence="7">
    <location>
        <begin position="82"/>
        <end position="102"/>
    </location>
</feature>
<dbReference type="Proteomes" id="UP000284543">
    <property type="component" value="Unassembled WGS sequence"/>
</dbReference>
<evidence type="ECO:0000313" key="9">
    <source>
        <dbReference type="Proteomes" id="UP000284543"/>
    </source>
</evidence>
<comment type="similarity">
    <text evidence="7">Belongs to the binding-protein-dependent transport system permease family.</text>
</comment>
<evidence type="ECO:0000256" key="1">
    <source>
        <dbReference type="ARBA" id="ARBA00004651"/>
    </source>
</evidence>
<sequence length="283" mass="31914">MEKKELKKYSVKTKFFRAITYGVLVLLALICIVPFYNMIINCTHDNAALATSFQMTPGKSLKTNYQHLAANVNIWRGLFNSLFISLASTVITVYVGALTAYGFAKYKFKYNKQLFWLVLATMMLPGQLGIIGYFQLMNNIHMLDNYAALLITCFAPPAMVFWNRQYIDSYVPDELIESARIDGCGEFRIFNEIIFPIIMPGVATQAIFTFVESWNAFVKPSILLFSQDKFTLPILVQQMQGVYKNDYGTVYIGVALSVIPILIMFVLCSRRILEGATAGAVKG</sequence>
<dbReference type="PANTHER" id="PTHR43744">
    <property type="entry name" value="ABC TRANSPORTER PERMEASE PROTEIN MG189-RELATED-RELATED"/>
    <property type="match status" value="1"/>
</dbReference>
<proteinExistence type="inferred from homology"/>
<feature type="transmembrane region" description="Helical" evidence="7">
    <location>
        <begin position="146"/>
        <end position="162"/>
    </location>
</feature>
<keyword evidence="3" id="KW-1003">Cell membrane</keyword>
<dbReference type="AlphaFoldDB" id="A0A412ZEM1"/>
<dbReference type="GeneID" id="23115968"/>
<evidence type="ECO:0000256" key="5">
    <source>
        <dbReference type="ARBA" id="ARBA00022989"/>
    </source>
</evidence>
<dbReference type="Gene3D" id="1.10.3720.10">
    <property type="entry name" value="MetI-like"/>
    <property type="match status" value="1"/>
</dbReference>
<dbReference type="EMBL" id="QRZM01000001">
    <property type="protein sequence ID" value="RGV78666.1"/>
    <property type="molecule type" value="Genomic_DNA"/>
</dbReference>
<evidence type="ECO:0000313" key="8">
    <source>
        <dbReference type="EMBL" id="RGV78666.1"/>
    </source>
</evidence>
<keyword evidence="5 7" id="KW-1133">Transmembrane helix</keyword>
<dbReference type="GO" id="GO:0055085">
    <property type="term" value="P:transmembrane transport"/>
    <property type="evidence" value="ECO:0007669"/>
    <property type="project" value="InterPro"/>
</dbReference>
<evidence type="ECO:0000256" key="4">
    <source>
        <dbReference type="ARBA" id="ARBA00022692"/>
    </source>
</evidence>
<feature type="transmembrane region" description="Helical" evidence="7">
    <location>
        <begin position="193"/>
        <end position="211"/>
    </location>
</feature>
<gene>
    <name evidence="8" type="ORF">DWW02_02735</name>
</gene>
<keyword evidence="2 7" id="KW-0813">Transport</keyword>
<accession>A0A412ZEM1</accession>
<dbReference type="PROSITE" id="PS50928">
    <property type="entry name" value="ABC_TM1"/>
    <property type="match status" value="1"/>
</dbReference>
<evidence type="ECO:0000256" key="7">
    <source>
        <dbReference type="RuleBase" id="RU363032"/>
    </source>
</evidence>
<evidence type="ECO:0000256" key="2">
    <source>
        <dbReference type="ARBA" id="ARBA00022448"/>
    </source>
</evidence>
<keyword evidence="6 7" id="KW-0472">Membrane</keyword>
<reference evidence="8 9" key="1">
    <citation type="submission" date="2018-08" db="EMBL/GenBank/DDBJ databases">
        <title>A genome reference for cultivated species of the human gut microbiota.</title>
        <authorList>
            <person name="Zou Y."/>
            <person name="Xue W."/>
            <person name="Luo G."/>
        </authorList>
    </citation>
    <scope>NUCLEOTIDE SEQUENCE [LARGE SCALE GENOMIC DNA]</scope>
    <source>
        <strain evidence="8 9">AF14-18</strain>
    </source>
</reference>
<dbReference type="KEGG" id="cbol:CGC65_04245"/>
<organism evidence="8 9">
    <name type="scientific">Enterocloster bolteae</name>
    <dbReference type="NCBI Taxonomy" id="208479"/>
    <lineage>
        <taxon>Bacteria</taxon>
        <taxon>Bacillati</taxon>
        <taxon>Bacillota</taxon>
        <taxon>Clostridia</taxon>
        <taxon>Lachnospirales</taxon>
        <taxon>Lachnospiraceae</taxon>
        <taxon>Enterocloster</taxon>
    </lineage>
</organism>
<evidence type="ECO:0000256" key="3">
    <source>
        <dbReference type="ARBA" id="ARBA00022475"/>
    </source>
</evidence>
<feature type="transmembrane region" description="Helical" evidence="7">
    <location>
        <begin position="249"/>
        <end position="268"/>
    </location>
</feature>